<reference evidence="1" key="1">
    <citation type="submission" date="2024-06" db="UniProtKB">
        <authorList>
            <consortium name="RefSeq"/>
        </authorList>
    </citation>
    <scope>NUCLEOTIDE SEQUENCE [LARGE SCALE GENOMIC DNA]</scope>
</reference>
<sequence length="214" mass="24412">MPFKPFTYPLSETRILHAGTSVYKFKIKYGNISHNEDVQNKDCIDKELEQAIRAVLGNLDNLQPFATKHFIIFPYKSKWESVSKLKFKHGARFLFPCPYICIMYVEMNSFQQDIFLGKEAGSKQNSNFLTDSQYENYQDTHACNYQDMYEPLACDVGHNTPEGWEGHTVPTQLQNHKTGHTECSQSGGMGLMQVFTSSLAEENPFKSLLASSRA</sequence>
<dbReference type="PANTHER" id="PTHR35824">
    <property type="entry name" value="MEMBRANE-ANCHORED JUNCTION PROTEIN MAJIN"/>
    <property type="match status" value="1"/>
</dbReference>
<dbReference type="GeneID" id="115480977"/>
<dbReference type="Pfam" id="PF15077">
    <property type="entry name" value="MAJIN"/>
    <property type="match status" value="1"/>
</dbReference>
<evidence type="ECO:0000313" key="2">
    <source>
        <dbReference type="RefSeq" id="XP_030075821.1"/>
    </source>
</evidence>
<dbReference type="InParanoid" id="A0A6P7ZIE0"/>
<evidence type="ECO:0000313" key="1">
    <source>
        <dbReference type="Proteomes" id="UP000515156"/>
    </source>
</evidence>
<dbReference type="InterPro" id="IPR027816">
    <property type="entry name" value="MAJIN"/>
</dbReference>
<dbReference type="GO" id="GO:0070197">
    <property type="term" value="P:meiotic attachment of telomere to nuclear envelope"/>
    <property type="evidence" value="ECO:0007669"/>
    <property type="project" value="TreeGrafter"/>
</dbReference>
<name>A0A6P7ZIE0_9AMPH</name>
<organism evidence="1 2">
    <name type="scientific">Microcaecilia unicolor</name>
    <dbReference type="NCBI Taxonomy" id="1415580"/>
    <lineage>
        <taxon>Eukaryota</taxon>
        <taxon>Metazoa</taxon>
        <taxon>Chordata</taxon>
        <taxon>Craniata</taxon>
        <taxon>Vertebrata</taxon>
        <taxon>Euteleostomi</taxon>
        <taxon>Amphibia</taxon>
        <taxon>Gymnophiona</taxon>
        <taxon>Siphonopidae</taxon>
        <taxon>Microcaecilia</taxon>
    </lineage>
</organism>
<gene>
    <name evidence="2" type="primary">MAJIN</name>
</gene>
<dbReference type="RefSeq" id="XP_030075821.1">
    <property type="nucleotide sequence ID" value="XM_030219961.1"/>
</dbReference>
<reference evidence="2" key="2">
    <citation type="submission" date="2025-08" db="UniProtKB">
        <authorList>
            <consortium name="RefSeq"/>
        </authorList>
    </citation>
    <scope>IDENTIFICATION</scope>
</reference>
<keyword evidence="1" id="KW-1185">Reference proteome</keyword>
<proteinExistence type="predicted"/>
<accession>A0A6P7ZIE0</accession>
<dbReference type="GO" id="GO:0003677">
    <property type="term" value="F:DNA binding"/>
    <property type="evidence" value="ECO:0007669"/>
    <property type="project" value="InterPro"/>
</dbReference>
<protein>
    <submittedName>
        <fullName evidence="2">Membrane-anchored junction protein</fullName>
    </submittedName>
</protein>
<dbReference type="KEGG" id="muo:115480977"/>
<dbReference type="Proteomes" id="UP000515156">
    <property type="component" value="Chromosome 11"/>
</dbReference>
<dbReference type="GO" id="GO:0007129">
    <property type="term" value="P:homologous chromosome pairing at meiosis"/>
    <property type="evidence" value="ECO:0007669"/>
    <property type="project" value="TreeGrafter"/>
</dbReference>
<dbReference type="AlphaFoldDB" id="A0A6P7ZIE0"/>
<dbReference type="CTD" id="283129"/>
<dbReference type="PANTHER" id="PTHR35824:SF1">
    <property type="entry name" value="MEMBRANE-ANCHORED JUNCTION PROTEIN"/>
    <property type="match status" value="1"/>
</dbReference>
<dbReference type="OrthoDB" id="6162963at2759"/>
<dbReference type="GO" id="GO:0005637">
    <property type="term" value="C:nuclear inner membrane"/>
    <property type="evidence" value="ECO:0007669"/>
    <property type="project" value="TreeGrafter"/>
</dbReference>